<dbReference type="Proteomes" id="UP000769157">
    <property type="component" value="Unassembled WGS sequence"/>
</dbReference>
<feature type="transmembrane region" description="Helical" evidence="1">
    <location>
        <begin position="12"/>
        <end position="35"/>
    </location>
</feature>
<evidence type="ECO:0000256" key="1">
    <source>
        <dbReference type="SAM" id="Phobius"/>
    </source>
</evidence>
<keyword evidence="1" id="KW-1133">Transmembrane helix</keyword>
<dbReference type="EMBL" id="JAEUBE010000295">
    <property type="protein sequence ID" value="KAH3665613.1"/>
    <property type="molecule type" value="Genomic_DNA"/>
</dbReference>
<proteinExistence type="predicted"/>
<comment type="caution">
    <text evidence="2">The sequence shown here is derived from an EMBL/GenBank/DDBJ whole genome shotgun (WGS) entry which is preliminary data.</text>
</comment>
<dbReference type="RefSeq" id="XP_046060817.1">
    <property type="nucleotide sequence ID" value="XM_046204811.1"/>
</dbReference>
<evidence type="ECO:0000313" key="2">
    <source>
        <dbReference type="EMBL" id="KAH3665613.1"/>
    </source>
</evidence>
<reference evidence="2" key="2">
    <citation type="submission" date="2021-01" db="EMBL/GenBank/DDBJ databases">
        <authorList>
            <person name="Schikora-Tamarit M.A."/>
        </authorList>
    </citation>
    <scope>NUCLEOTIDE SEQUENCE</scope>
    <source>
        <strain evidence="2">CBS6075</strain>
    </source>
</reference>
<keyword evidence="1" id="KW-0812">Transmembrane</keyword>
<accession>A0A9P8T461</accession>
<keyword evidence="3" id="KW-1185">Reference proteome</keyword>
<dbReference type="GeneID" id="70235766"/>
<organism evidence="2 3">
    <name type="scientific">Ogataea philodendri</name>
    <dbReference type="NCBI Taxonomy" id="1378263"/>
    <lineage>
        <taxon>Eukaryota</taxon>
        <taxon>Fungi</taxon>
        <taxon>Dikarya</taxon>
        <taxon>Ascomycota</taxon>
        <taxon>Saccharomycotina</taxon>
        <taxon>Pichiomycetes</taxon>
        <taxon>Pichiales</taxon>
        <taxon>Pichiaceae</taxon>
        <taxon>Ogataea</taxon>
    </lineage>
</organism>
<keyword evidence="1" id="KW-0472">Membrane</keyword>
<sequence length="68" mass="7737">MAISTVLDLAELLQAIILISLNAAATTELVCLNLVPIRPRYLIQSLGLSQNSDFTRWYLNHDRLIWLK</sequence>
<evidence type="ECO:0000313" key="3">
    <source>
        <dbReference type="Proteomes" id="UP000769157"/>
    </source>
</evidence>
<dbReference type="AlphaFoldDB" id="A0A9P8T461"/>
<gene>
    <name evidence="2" type="ORF">OGAPHI_003801</name>
</gene>
<reference evidence="2" key="1">
    <citation type="journal article" date="2021" name="Open Biol.">
        <title>Shared evolutionary footprints suggest mitochondrial oxidative damage underlies multiple complex I losses in fungi.</title>
        <authorList>
            <person name="Schikora-Tamarit M.A."/>
            <person name="Marcet-Houben M."/>
            <person name="Nosek J."/>
            <person name="Gabaldon T."/>
        </authorList>
    </citation>
    <scope>NUCLEOTIDE SEQUENCE</scope>
    <source>
        <strain evidence="2">CBS6075</strain>
    </source>
</reference>
<name>A0A9P8T461_9ASCO</name>
<protein>
    <submittedName>
        <fullName evidence="2">Uncharacterized protein</fullName>
    </submittedName>
</protein>